<dbReference type="GO" id="GO:0005886">
    <property type="term" value="C:plasma membrane"/>
    <property type="evidence" value="ECO:0007669"/>
    <property type="project" value="UniProtKB-SubCell"/>
</dbReference>
<keyword evidence="4 7" id="KW-0812">Transmembrane</keyword>
<feature type="transmembrane region" description="Helical" evidence="7">
    <location>
        <begin position="331"/>
        <end position="353"/>
    </location>
</feature>
<feature type="transmembrane region" description="Helical" evidence="7">
    <location>
        <begin position="307"/>
        <end position="325"/>
    </location>
</feature>
<keyword evidence="9" id="KW-0012">Acyltransferase</keyword>
<dbReference type="SUPFAM" id="SSF103473">
    <property type="entry name" value="MFS general substrate transporter"/>
    <property type="match status" value="1"/>
</dbReference>
<dbReference type="PROSITE" id="PS50850">
    <property type="entry name" value="MFS"/>
    <property type="match status" value="1"/>
</dbReference>
<dbReference type="PANTHER" id="PTHR43266:SF2">
    <property type="entry name" value="MAJOR FACILITATOR SUPERFAMILY (MFS) PROFILE DOMAIN-CONTAINING PROTEIN"/>
    <property type="match status" value="1"/>
</dbReference>
<keyword evidence="3" id="KW-1003">Cell membrane</keyword>
<dbReference type="InterPro" id="IPR020846">
    <property type="entry name" value="MFS_dom"/>
</dbReference>
<keyword evidence="10" id="KW-1185">Reference proteome</keyword>
<accession>A0A1N7M7Y8</accession>
<evidence type="ECO:0000313" key="10">
    <source>
        <dbReference type="Proteomes" id="UP000185999"/>
    </source>
</evidence>
<keyword evidence="2" id="KW-0813">Transport</keyword>
<feature type="domain" description="Major facilitator superfamily (MFS) profile" evidence="8">
    <location>
        <begin position="232"/>
        <end position="427"/>
    </location>
</feature>
<feature type="transmembrane region" description="Helical" evidence="7">
    <location>
        <begin position="81"/>
        <end position="98"/>
    </location>
</feature>
<dbReference type="Proteomes" id="UP000185999">
    <property type="component" value="Unassembled WGS sequence"/>
</dbReference>
<dbReference type="GO" id="GO:0016874">
    <property type="term" value="F:ligase activity"/>
    <property type="evidence" value="ECO:0007669"/>
    <property type="project" value="UniProtKB-KW"/>
</dbReference>
<keyword evidence="6 7" id="KW-0472">Membrane</keyword>
<dbReference type="PANTHER" id="PTHR43266">
    <property type="entry name" value="MACROLIDE-EFFLUX PROTEIN"/>
    <property type="match status" value="1"/>
</dbReference>
<name>A0A1N7M7Y8_9GAMM</name>
<feature type="transmembrane region" description="Helical" evidence="7">
    <location>
        <begin position="104"/>
        <end position="122"/>
    </location>
</feature>
<comment type="subcellular location">
    <subcellularLocation>
        <location evidence="1">Cell membrane</location>
        <topology evidence="1">Multi-pass membrane protein</topology>
    </subcellularLocation>
</comment>
<dbReference type="GO" id="GO:0022857">
    <property type="term" value="F:transmembrane transporter activity"/>
    <property type="evidence" value="ECO:0007669"/>
    <property type="project" value="InterPro"/>
</dbReference>
<dbReference type="AlphaFoldDB" id="A0A1N7M7Y8"/>
<dbReference type="GO" id="GO:0016746">
    <property type="term" value="F:acyltransferase activity"/>
    <property type="evidence" value="ECO:0007669"/>
    <property type="project" value="UniProtKB-KW"/>
</dbReference>
<dbReference type="InterPro" id="IPR011701">
    <property type="entry name" value="MFS"/>
</dbReference>
<keyword evidence="5 7" id="KW-1133">Transmembrane helix</keyword>
<evidence type="ECO:0000256" key="5">
    <source>
        <dbReference type="ARBA" id="ARBA00022989"/>
    </source>
</evidence>
<evidence type="ECO:0000256" key="4">
    <source>
        <dbReference type="ARBA" id="ARBA00022692"/>
    </source>
</evidence>
<evidence type="ECO:0000256" key="7">
    <source>
        <dbReference type="SAM" id="Phobius"/>
    </source>
</evidence>
<organism evidence="9 10">
    <name type="scientific">Neptunomonas antarctica</name>
    <dbReference type="NCBI Taxonomy" id="619304"/>
    <lineage>
        <taxon>Bacteria</taxon>
        <taxon>Pseudomonadati</taxon>
        <taxon>Pseudomonadota</taxon>
        <taxon>Gammaproteobacteria</taxon>
        <taxon>Oceanospirillales</taxon>
        <taxon>Oceanospirillaceae</taxon>
        <taxon>Neptunomonas</taxon>
    </lineage>
</organism>
<protein>
    <submittedName>
        <fullName evidence="9">Acyl-[acyl-carrier-protein]-phospholipid O-acyltransferase / long-chain-fatty-acid--[acyl-carrier-protein] ligase</fullName>
    </submittedName>
</protein>
<dbReference type="OrthoDB" id="9803968at2"/>
<keyword evidence="9" id="KW-0436">Ligase</keyword>
<dbReference type="InterPro" id="IPR036259">
    <property type="entry name" value="MFS_trans_sf"/>
</dbReference>
<proteinExistence type="predicted"/>
<evidence type="ECO:0000256" key="1">
    <source>
        <dbReference type="ARBA" id="ARBA00004651"/>
    </source>
</evidence>
<evidence type="ECO:0000259" key="8">
    <source>
        <dbReference type="PROSITE" id="PS50850"/>
    </source>
</evidence>
<reference evidence="10" key="1">
    <citation type="submission" date="2017-01" db="EMBL/GenBank/DDBJ databases">
        <authorList>
            <person name="Varghese N."/>
            <person name="Submissions S."/>
        </authorList>
    </citation>
    <scope>NUCLEOTIDE SEQUENCE [LARGE SCALE GENOMIC DNA]</scope>
    <source>
        <strain evidence="10">DSM 22306</strain>
    </source>
</reference>
<feature type="transmembrane region" description="Helical" evidence="7">
    <location>
        <begin position="45"/>
        <end position="69"/>
    </location>
</feature>
<evidence type="ECO:0000256" key="2">
    <source>
        <dbReference type="ARBA" id="ARBA00022448"/>
    </source>
</evidence>
<dbReference type="EMBL" id="FTOE01000005">
    <property type="protein sequence ID" value="SIS82197.1"/>
    <property type="molecule type" value="Genomic_DNA"/>
</dbReference>
<feature type="transmembrane region" description="Helical" evidence="7">
    <location>
        <begin position="240"/>
        <end position="263"/>
    </location>
</feature>
<evidence type="ECO:0000256" key="6">
    <source>
        <dbReference type="ARBA" id="ARBA00023136"/>
    </source>
</evidence>
<dbReference type="STRING" id="619304.SAMN05421760_105250"/>
<evidence type="ECO:0000313" key="9">
    <source>
        <dbReference type="EMBL" id="SIS82197.1"/>
    </source>
</evidence>
<feature type="transmembrane region" description="Helical" evidence="7">
    <location>
        <begin position="396"/>
        <end position="416"/>
    </location>
</feature>
<feature type="transmembrane region" description="Helical" evidence="7">
    <location>
        <begin position="142"/>
        <end position="162"/>
    </location>
</feature>
<feature type="transmembrane region" description="Helical" evidence="7">
    <location>
        <begin position="7"/>
        <end position="25"/>
    </location>
</feature>
<feature type="transmembrane region" description="Helical" evidence="7">
    <location>
        <begin position="182"/>
        <end position="200"/>
    </location>
</feature>
<dbReference type="RefSeq" id="WP_054340280.1">
    <property type="nucleotide sequence ID" value="NZ_FTOE01000005.1"/>
</dbReference>
<sequence>MLSLLKVKGFVAFVAVAFINAFIDLGHKIIVQNTLFKVYDGPEQVVLTAVVNGLILLPFILLLSPAGYLSDRFSKPQVMRWSARVAVLITLLITLSYYQGWFEVAFAMTLLLALQSALYSPAKYGFIRDLVGTDKLSEGNGWVQSATMIAILSGIVVFSLLFETLLSGIDISRYGPAEILQSIAPLGWVLVIASVIEALLTQQLPNQHNAHSEVAFNWSAYAKAQLLKHNLSAIWQDKTVILSIFGLSIFWTISQVMLAVYPSFAETALGEVNTFVIQGAMALAGIGIMLGSVLAAKFSRHHINKRLIPVGAMGVTLGLFLLPLLDSLMWAAADFFLIGASGALMIIPLNALIQLHAPDEHRGKVLAGNNFIQNISMLCGLILTVIFSLLQWSESWLLYGLTLMAFVGTLLAIRMLPGGLQSLKIKA</sequence>
<dbReference type="Gene3D" id="1.20.1250.20">
    <property type="entry name" value="MFS general substrate transporter like domains"/>
    <property type="match status" value="1"/>
</dbReference>
<keyword evidence="9" id="KW-0808">Transferase</keyword>
<feature type="transmembrane region" description="Helical" evidence="7">
    <location>
        <begin position="275"/>
        <end position="295"/>
    </location>
</feature>
<evidence type="ECO:0000256" key="3">
    <source>
        <dbReference type="ARBA" id="ARBA00022475"/>
    </source>
</evidence>
<dbReference type="Pfam" id="PF07690">
    <property type="entry name" value="MFS_1"/>
    <property type="match status" value="1"/>
</dbReference>
<gene>
    <name evidence="9" type="ORF">SAMN05421760_105250</name>
</gene>
<feature type="transmembrane region" description="Helical" evidence="7">
    <location>
        <begin position="365"/>
        <end position="390"/>
    </location>
</feature>